<evidence type="ECO:0000256" key="4">
    <source>
        <dbReference type="ARBA" id="ARBA00022729"/>
    </source>
</evidence>
<evidence type="ECO:0000256" key="12">
    <source>
        <dbReference type="SAM" id="SignalP"/>
    </source>
</evidence>
<keyword evidence="8" id="KW-0675">Receptor</keyword>
<proteinExistence type="predicted"/>
<feature type="domain" description="Leucine-rich repeat-containing N-terminal plant-type" evidence="13">
    <location>
        <begin position="25"/>
        <end position="59"/>
    </location>
</feature>
<dbReference type="InterPro" id="IPR032675">
    <property type="entry name" value="LRR_dom_sf"/>
</dbReference>
<dbReference type="InterPro" id="IPR013210">
    <property type="entry name" value="LRR_N_plant-typ"/>
</dbReference>
<dbReference type="InterPro" id="IPR003591">
    <property type="entry name" value="Leu-rich_rpt_typical-subtyp"/>
</dbReference>
<evidence type="ECO:0000256" key="1">
    <source>
        <dbReference type="ARBA" id="ARBA00004167"/>
    </source>
</evidence>
<dbReference type="SUPFAM" id="SSF56112">
    <property type="entry name" value="Protein kinase-like (PK-like)"/>
    <property type="match status" value="1"/>
</dbReference>
<comment type="caution">
    <text evidence="14">The sequence shown here is derived from an EMBL/GenBank/DDBJ whole genome shotgun (WGS) entry which is preliminary data.</text>
</comment>
<evidence type="ECO:0000256" key="10">
    <source>
        <dbReference type="SAM" id="MobiDB-lite"/>
    </source>
</evidence>
<dbReference type="InterPro" id="IPR001611">
    <property type="entry name" value="Leu-rich_rpt"/>
</dbReference>
<dbReference type="SUPFAM" id="SSF52058">
    <property type="entry name" value="L domain-like"/>
    <property type="match status" value="2"/>
</dbReference>
<keyword evidence="15" id="KW-1185">Reference proteome</keyword>
<dbReference type="EMBL" id="JADFTS010000005">
    <property type="protein sequence ID" value="KAF9606178.1"/>
    <property type="molecule type" value="Genomic_DNA"/>
</dbReference>
<dbReference type="FunFam" id="3.80.10.10:FF:000129">
    <property type="entry name" value="Leucine-rich repeat receptor-like kinase"/>
    <property type="match status" value="1"/>
</dbReference>
<feature type="chain" id="PRO_5032897905" description="Leucine-rich repeat-containing N-terminal plant-type domain-containing protein" evidence="12">
    <location>
        <begin position="26"/>
        <end position="669"/>
    </location>
</feature>
<dbReference type="Gene3D" id="3.80.10.10">
    <property type="entry name" value="Ribonuclease Inhibitor"/>
    <property type="match status" value="2"/>
</dbReference>
<evidence type="ECO:0000313" key="14">
    <source>
        <dbReference type="EMBL" id="KAF9606178.1"/>
    </source>
</evidence>
<dbReference type="InterPro" id="IPR052422">
    <property type="entry name" value="Auxin_Ser/Thr_Kinase"/>
</dbReference>
<dbReference type="Gene3D" id="1.10.510.10">
    <property type="entry name" value="Transferase(Phosphotransferase) domain 1"/>
    <property type="match status" value="1"/>
</dbReference>
<dbReference type="PANTHER" id="PTHR47986">
    <property type="entry name" value="OSJNBA0070M12.3 PROTEIN"/>
    <property type="match status" value="1"/>
</dbReference>
<feature type="compositionally biased region" description="Low complexity" evidence="10">
    <location>
        <begin position="455"/>
        <end position="468"/>
    </location>
</feature>
<name>A0A835HZE8_9MAGN</name>
<keyword evidence="5" id="KW-0677">Repeat</keyword>
<keyword evidence="7 11" id="KW-0472">Membrane</keyword>
<evidence type="ECO:0000256" key="11">
    <source>
        <dbReference type="SAM" id="Phobius"/>
    </source>
</evidence>
<sequence>MREPKSSPLFLSSLLLFFFSRFSLGDDSSVLKELSKAISPTPSGWKQAKPCDWAGITCDTSDQITAIRLSKMSLSGTLPTNLNQLKMLQSLFLQGNHFSGPLPSFANLSNLRVIDLDNNNFTSVPLLCFSGLSSLQELTIDGNQNLEPWFFPPELSQSEALVNLSASRVNLMGSLPDVFGKLSSLQFVRLSYNNLTGSLPMSFAGTGLQQLLLNNQALGLSGRLDVLGTLTQLSQVWLQVNAFIGPVPDLSNCTELSDLQLRDNQITGVVPPSVTTLPRLSNVELQNNKLQGPQPEFGKGVIVKLGDTNQFCDTKPGPCDPQVTTLLEIAGAIGYPMNLAESWKGNDACEDWSFVTCDSERKVTGINFSKQHFVGTISPAFGKLTSLRNLLLNDNDLIGAIPDSLASLPQLQLLDVGYNNLTGKIPKFSSKVNLKTPGNLFLGTDVPVGGGTGSGARTSAGTTGNSSTPITNDTDSRIRAGKIAGIVIGSLVFITAVFLVSYICITKKHPKKFGRLRTKNVTKRGSVSTKADVYAFGAILMEIVTGRKALDEKQPEDRQILVRWFRKVITSVEDIRGYLDPILELDANGETYESIDKVIKLARHCTSSPHTERADIKEAVNVLGPLVKPLMPSKDTDDYKGIDFSMNLIECVESWRKEEGRSSTDSREQ</sequence>
<keyword evidence="3 11" id="KW-0812">Transmembrane</keyword>
<feature type="signal peptide" evidence="12">
    <location>
        <begin position="1"/>
        <end position="25"/>
    </location>
</feature>
<dbReference type="OrthoDB" id="1729886at2759"/>
<keyword evidence="4 12" id="KW-0732">Signal</keyword>
<accession>A0A835HZE8</accession>
<comment type="subcellular location">
    <subcellularLocation>
        <location evidence="1">Membrane</location>
        <topology evidence="1">Single-pass membrane protein</topology>
    </subcellularLocation>
</comment>
<dbReference type="PANTHER" id="PTHR47986:SF10">
    <property type="entry name" value="RECEPTOR-LIKE KINASE TMK4"/>
    <property type="match status" value="1"/>
</dbReference>
<dbReference type="AlphaFoldDB" id="A0A835HZE8"/>
<reference evidence="14 15" key="1">
    <citation type="submission" date="2020-10" db="EMBL/GenBank/DDBJ databases">
        <title>The Coptis chinensis genome and diversification of protoberbering-type alkaloids.</title>
        <authorList>
            <person name="Wang B."/>
            <person name="Shu S."/>
            <person name="Song C."/>
            <person name="Liu Y."/>
        </authorList>
    </citation>
    <scope>NUCLEOTIDE SEQUENCE [LARGE SCALE GENOMIC DNA]</scope>
    <source>
        <strain evidence="14">HL-2020</strain>
        <tissue evidence="14">Leaf</tissue>
    </source>
</reference>
<evidence type="ECO:0000256" key="9">
    <source>
        <dbReference type="ARBA" id="ARBA00023180"/>
    </source>
</evidence>
<keyword evidence="2" id="KW-0433">Leucine-rich repeat</keyword>
<evidence type="ECO:0000256" key="2">
    <source>
        <dbReference type="ARBA" id="ARBA00022614"/>
    </source>
</evidence>
<dbReference type="PROSITE" id="PS51450">
    <property type="entry name" value="LRR"/>
    <property type="match status" value="1"/>
</dbReference>
<evidence type="ECO:0000256" key="5">
    <source>
        <dbReference type="ARBA" id="ARBA00022737"/>
    </source>
</evidence>
<dbReference type="SMART" id="SM00369">
    <property type="entry name" value="LRR_TYP"/>
    <property type="match status" value="5"/>
</dbReference>
<evidence type="ECO:0000256" key="7">
    <source>
        <dbReference type="ARBA" id="ARBA00023136"/>
    </source>
</evidence>
<dbReference type="FunFam" id="3.80.10.10:FF:000190">
    <property type="entry name" value="Receptor-like kinase TMK4"/>
    <property type="match status" value="1"/>
</dbReference>
<evidence type="ECO:0000313" key="15">
    <source>
        <dbReference type="Proteomes" id="UP000631114"/>
    </source>
</evidence>
<dbReference type="Pfam" id="PF08263">
    <property type="entry name" value="LRRNT_2"/>
    <property type="match status" value="2"/>
</dbReference>
<protein>
    <recommendedName>
        <fullName evidence="13">Leucine-rich repeat-containing N-terminal plant-type domain-containing protein</fullName>
    </recommendedName>
</protein>
<dbReference type="Pfam" id="PF13855">
    <property type="entry name" value="LRR_8"/>
    <property type="match status" value="1"/>
</dbReference>
<dbReference type="Proteomes" id="UP000631114">
    <property type="component" value="Unassembled WGS sequence"/>
</dbReference>
<feature type="domain" description="Leucine-rich repeat-containing N-terminal plant-type" evidence="13">
    <location>
        <begin position="320"/>
        <end position="358"/>
    </location>
</feature>
<evidence type="ECO:0000256" key="3">
    <source>
        <dbReference type="ARBA" id="ARBA00022692"/>
    </source>
</evidence>
<organism evidence="14 15">
    <name type="scientific">Coptis chinensis</name>
    <dbReference type="NCBI Taxonomy" id="261450"/>
    <lineage>
        <taxon>Eukaryota</taxon>
        <taxon>Viridiplantae</taxon>
        <taxon>Streptophyta</taxon>
        <taxon>Embryophyta</taxon>
        <taxon>Tracheophyta</taxon>
        <taxon>Spermatophyta</taxon>
        <taxon>Magnoliopsida</taxon>
        <taxon>Ranunculales</taxon>
        <taxon>Ranunculaceae</taxon>
        <taxon>Coptidoideae</taxon>
        <taxon>Coptis</taxon>
    </lineage>
</organism>
<feature type="region of interest" description="Disordered" evidence="10">
    <location>
        <begin position="452"/>
        <end position="473"/>
    </location>
</feature>
<keyword evidence="9" id="KW-0325">Glycoprotein</keyword>
<keyword evidence="6 11" id="KW-1133">Transmembrane helix</keyword>
<evidence type="ECO:0000259" key="13">
    <source>
        <dbReference type="Pfam" id="PF08263"/>
    </source>
</evidence>
<dbReference type="Pfam" id="PF00560">
    <property type="entry name" value="LRR_1"/>
    <property type="match status" value="1"/>
</dbReference>
<evidence type="ECO:0000256" key="8">
    <source>
        <dbReference type="ARBA" id="ARBA00023170"/>
    </source>
</evidence>
<dbReference type="GO" id="GO:0016020">
    <property type="term" value="C:membrane"/>
    <property type="evidence" value="ECO:0007669"/>
    <property type="project" value="UniProtKB-SubCell"/>
</dbReference>
<feature type="transmembrane region" description="Helical" evidence="11">
    <location>
        <begin position="483"/>
        <end position="505"/>
    </location>
</feature>
<evidence type="ECO:0000256" key="6">
    <source>
        <dbReference type="ARBA" id="ARBA00022989"/>
    </source>
</evidence>
<dbReference type="InterPro" id="IPR011009">
    <property type="entry name" value="Kinase-like_dom_sf"/>
</dbReference>
<gene>
    <name evidence="14" type="ORF">IFM89_023633</name>
</gene>